<dbReference type="Gene3D" id="3.40.50.150">
    <property type="entry name" value="Vaccinia Virus protein VP39"/>
    <property type="match status" value="1"/>
</dbReference>
<evidence type="ECO:0000313" key="6">
    <source>
        <dbReference type="Proteomes" id="UP000077786"/>
    </source>
</evidence>
<dbReference type="GO" id="GO:0032259">
    <property type="term" value="P:methylation"/>
    <property type="evidence" value="ECO:0007669"/>
    <property type="project" value="UniProtKB-KW"/>
</dbReference>
<proteinExistence type="inferred from homology"/>
<evidence type="ECO:0000313" key="5">
    <source>
        <dbReference type="EMBL" id="OAJ66696.1"/>
    </source>
</evidence>
<evidence type="ECO:0000256" key="3">
    <source>
        <dbReference type="ARBA" id="ARBA00022679"/>
    </source>
</evidence>
<reference evidence="5 6" key="1">
    <citation type="submission" date="2016-03" db="EMBL/GenBank/DDBJ databases">
        <title>Draft genome sequence of Gluconobacter cerinus strain CECT 9110.</title>
        <authorList>
            <person name="Sainz F."/>
            <person name="Mas A."/>
            <person name="Torija M.J."/>
        </authorList>
    </citation>
    <scope>NUCLEOTIDE SEQUENCE [LARGE SCALE GENOMIC DNA]</scope>
    <source>
        <strain evidence="5 6">CECT 9110</strain>
    </source>
</reference>
<dbReference type="RefSeq" id="WP_064275279.1">
    <property type="nucleotide sequence ID" value="NZ_LUTU01000014.1"/>
</dbReference>
<dbReference type="PANTHER" id="PTHR44942">
    <property type="entry name" value="METHYLTRANSF_11 DOMAIN-CONTAINING PROTEIN"/>
    <property type="match status" value="1"/>
</dbReference>
<dbReference type="SUPFAM" id="SSF53335">
    <property type="entry name" value="S-adenosyl-L-methionine-dependent methyltransferases"/>
    <property type="match status" value="1"/>
</dbReference>
<dbReference type="GO" id="GO:0008757">
    <property type="term" value="F:S-adenosylmethionine-dependent methyltransferase activity"/>
    <property type="evidence" value="ECO:0007669"/>
    <property type="project" value="InterPro"/>
</dbReference>
<dbReference type="CDD" id="cd02440">
    <property type="entry name" value="AdoMet_MTases"/>
    <property type="match status" value="1"/>
</dbReference>
<feature type="domain" description="Methyltransferase type 11" evidence="4">
    <location>
        <begin position="48"/>
        <end position="144"/>
    </location>
</feature>
<name>A0A1B6VHL3_9PROT</name>
<gene>
    <name evidence="5" type="ORF">A0123_02829</name>
</gene>
<dbReference type="Proteomes" id="UP000077786">
    <property type="component" value="Unassembled WGS sequence"/>
</dbReference>
<dbReference type="PATRIC" id="fig|38307.3.peg.2952"/>
<organism evidence="5 6">
    <name type="scientific">Gluconobacter cerinus</name>
    <dbReference type="NCBI Taxonomy" id="38307"/>
    <lineage>
        <taxon>Bacteria</taxon>
        <taxon>Pseudomonadati</taxon>
        <taxon>Pseudomonadota</taxon>
        <taxon>Alphaproteobacteria</taxon>
        <taxon>Acetobacterales</taxon>
        <taxon>Acetobacteraceae</taxon>
        <taxon>Gluconobacter</taxon>
    </lineage>
</organism>
<evidence type="ECO:0000256" key="2">
    <source>
        <dbReference type="ARBA" id="ARBA00022603"/>
    </source>
</evidence>
<keyword evidence="3 5" id="KW-0808">Transferase</keyword>
<dbReference type="InterPro" id="IPR013216">
    <property type="entry name" value="Methyltransf_11"/>
</dbReference>
<dbReference type="Pfam" id="PF08241">
    <property type="entry name" value="Methyltransf_11"/>
    <property type="match status" value="1"/>
</dbReference>
<comment type="caution">
    <text evidence="5">The sequence shown here is derived from an EMBL/GenBank/DDBJ whole genome shotgun (WGS) entry which is preliminary data.</text>
</comment>
<sequence length="254" mass="27938">MVRQAGQFAAKHYEDRASSYVDSVVHRQGDDLDVMVRAVQGRGFERVLDLGCGGGHVSYAVAPHVGQVVACDVTAGMLAAVSRSAQDRGLGNIVVEQGAAEALPFNDCVFDAVLCRFSAHHWEGFEAGLREVHRVLKPRGLAIFGDVTAPEDAMSDSWLQTLELMRDISHVRDYAVTEWVSALGRSGFVVDGLRRSCLRMEFESWVSRTRTPAERVEGIRSLQRGAPVAVRERLGLEEDGSFLLDVTVFQSHRP</sequence>
<dbReference type="InterPro" id="IPR029063">
    <property type="entry name" value="SAM-dependent_MTases_sf"/>
</dbReference>
<keyword evidence="2 5" id="KW-0489">Methyltransferase</keyword>
<accession>A0A1B6VHL3</accession>
<comment type="similarity">
    <text evidence="1">Belongs to the methyltransferase superfamily.</text>
</comment>
<protein>
    <submittedName>
        <fullName evidence="5">SAM-dependent methyltransferase</fullName>
    </submittedName>
</protein>
<dbReference type="InterPro" id="IPR051052">
    <property type="entry name" value="Diverse_substrate_MTase"/>
</dbReference>
<dbReference type="PANTHER" id="PTHR44942:SF4">
    <property type="entry name" value="METHYLTRANSFERASE TYPE 11 DOMAIN-CONTAINING PROTEIN"/>
    <property type="match status" value="1"/>
</dbReference>
<dbReference type="AlphaFoldDB" id="A0A1B6VHL3"/>
<evidence type="ECO:0000256" key="1">
    <source>
        <dbReference type="ARBA" id="ARBA00008361"/>
    </source>
</evidence>
<dbReference type="OrthoDB" id="9787738at2"/>
<dbReference type="EMBL" id="LUTU01000014">
    <property type="protein sequence ID" value="OAJ66696.1"/>
    <property type="molecule type" value="Genomic_DNA"/>
</dbReference>
<evidence type="ECO:0000259" key="4">
    <source>
        <dbReference type="Pfam" id="PF08241"/>
    </source>
</evidence>